<keyword evidence="7 10" id="KW-0408">Iron</keyword>
<dbReference type="InterPro" id="IPR010255">
    <property type="entry name" value="Haem_peroxidase_sf"/>
</dbReference>
<dbReference type="GO" id="GO:0020037">
    <property type="term" value="F:heme binding"/>
    <property type="evidence" value="ECO:0007669"/>
    <property type="project" value="InterPro"/>
</dbReference>
<dbReference type="PRINTS" id="PR00461">
    <property type="entry name" value="PLPEROXIDASE"/>
</dbReference>
<feature type="binding site" evidence="9">
    <location>
        <position position="19"/>
    </location>
    <ligand>
        <name>substrate</name>
    </ligand>
</feature>
<keyword evidence="4" id="KW-0349">Heme</keyword>
<keyword evidence="3" id="KW-0575">Peroxidase</keyword>
<feature type="binding site" description="axial binding residue" evidence="10">
    <location>
        <position position="49"/>
    </location>
    <ligand>
        <name>heme b</name>
        <dbReference type="ChEBI" id="CHEBI:60344"/>
    </ligand>
    <ligandPart>
        <name>Fe</name>
        <dbReference type="ChEBI" id="CHEBI:18248"/>
    </ligandPart>
</feature>
<comment type="similarity">
    <text evidence="2">Belongs to the peroxidase family. Ascorbate peroxidase subfamily.</text>
</comment>
<evidence type="ECO:0000259" key="12">
    <source>
        <dbReference type="PROSITE" id="PS50873"/>
    </source>
</evidence>
<keyword evidence="14" id="KW-1185">Reference proteome</keyword>
<gene>
    <name evidence="13" type="ORF">AMTR_s00064p00061350</name>
</gene>
<dbReference type="PANTHER" id="PTHR31517">
    <property type="match status" value="1"/>
</dbReference>
<dbReference type="PROSITE" id="PS00435">
    <property type="entry name" value="PEROXIDASE_1"/>
    <property type="match status" value="1"/>
</dbReference>
<keyword evidence="10" id="KW-0106">Calcium</keyword>
<evidence type="ECO:0000313" key="14">
    <source>
        <dbReference type="Proteomes" id="UP000017836"/>
    </source>
</evidence>
<dbReference type="GO" id="GO:0006979">
    <property type="term" value="P:response to oxidative stress"/>
    <property type="evidence" value="ECO:0007669"/>
    <property type="project" value="InterPro"/>
</dbReference>
<evidence type="ECO:0000256" key="11">
    <source>
        <dbReference type="PIRSR" id="PIRSR600823-5"/>
    </source>
</evidence>
<dbReference type="PROSITE" id="PS50873">
    <property type="entry name" value="PEROXIDASE_4"/>
    <property type="match status" value="1"/>
</dbReference>
<dbReference type="GO" id="GO:0046872">
    <property type="term" value="F:metal ion binding"/>
    <property type="evidence" value="ECO:0007669"/>
    <property type="project" value="UniProtKB-KW"/>
</dbReference>
<feature type="disulfide bond" evidence="11">
    <location>
        <begin position="56"/>
        <end position="88"/>
    </location>
</feature>
<dbReference type="InterPro" id="IPR002016">
    <property type="entry name" value="Haem_peroxidase"/>
</dbReference>
<dbReference type="Gene3D" id="1.10.420.10">
    <property type="entry name" value="Peroxidase, domain 2"/>
    <property type="match status" value="1"/>
</dbReference>
<dbReference type="OMA" id="QAFDATH"/>
<feature type="binding site" evidence="10">
    <location>
        <position position="119"/>
    </location>
    <ligand>
        <name>Ca(2+)</name>
        <dbReference type="ChEBI" id="CHEBI:29108"/>
        <label>2</label>
    </ligand>
</feature>
<dbReference type="FunFam" id="1.10.420.10:FF:000001">
    <property type="entry name" value="Peroxidase"/>
    <property type="match status" value="1"/>
</dbReference>
<dbReference type="Gramene" id="ERN19758">
    <property type="protein sequence ID" value="ERN19758"/>
    <property type="gene ID" value="AMTR_s00064p00061350"/>
</dbReference>
<proteinExistence type="inferred from homology"/>
<comment type="cofactor">
    <cofactor evidence="10">
        <name>heme b</name>
        <dbReference type="ChEBI" id="CHEBI:60344"/>
    </cofactor>
    <text evidence="10">Binds 1 heme b (iron(II)-protoporphyrin IX) group per subunit.</text>
</comment>
<evidence type="ECO:0000256" key="3">
    <source>
        <dbReference type="ARBA" id="ARBA00022559"/>
    </source>
</evidence>
<evidence type="ECO:0000256" key="4">
    <source>
        <dbReference type="ARBA" id="ARBA00022617"/>
    </source>
</evidence>
<dbReference type="HOGENOM" id="CLU_010543_7_0_1"/>
<name>U5DH39_AMBTC</name>
<comment type="catalytic activity">
    <reaction evidence="1">
        <text>2 a phenolic donor + H2O2 = 2 a phenolic radical donor + 2 H2O</text>
        <dbReference type="Rhea" id="RHEA:56136"/>
        <dbReference type="ChEBI" id="CHEBI:15377"/>
        <dbReference type="ChEBI" id="CHEBI:16240"/>
        <dbReference type="ChEBI" id="CHEBI:139520"/>
        <dbReference type="ChEBI" id="CHEBI:139521"/>
        <dbReference type="EC" id="1.11.1.7"/>
    </reaction>
</comment>
<organism evidence="13 14">
    <name type="scientific">Amborella trichopoda</name>
    <dbReference type="NCBI Taxonomy" id="13333"/>
    <lineage>
        <taxon>Eukaryota</taxon>
        <taxon>Viridiplantae</taxon>
        <taxon>Streptophyta</taxon>
        <taxon>Embryophyta</taxon>
        <taxon>Tracheophyta</taxon>
        <taxon>Spermatophyta</taxon>
        <taxon>Magnoliopsida</taxon>
        <taxon>Amborellales</taxon>
        <taxon>Amborellaceae</taxon>
        <taxon>Amborella</taxon>
    </lineage>
</organism>
<dbReference type="InterPro" id="IPR000823">
    <property type="entry name" value="Peroxidase_pln"/>
</dbReference>
<evidence type="ECO:0000313" key="13">
    <source>
        <dbReference type="EMBL" id="ERN19758.1"/>
    </source>
</evidence>
<keyword evidence="8 11" id="KW-1015">Disulfide bond</keyword>
<evidence type="ECO:0000256" key="8">
    <source>
        <dbReference type="ARBA" id="ARBA00023157"/>
    </source>
</evidence>
<evidence type="ECO:0000256" key="5">
    <source>
        <dbReference type="ARBA" id="ARBA00022723"/>
    </source>
</evidence>
<keyword evidence="6" id="KW-0560">Oxidoreductase</keyword>
<dbReference type="eggNOG" id="ENOG502QSS8">
    <property type="taxonomic scope" value="Eukaryota"/>
</dbReference>
<reference evidence="14" key="1">
    <citation type="journal article" date="2013" name="Science">
        <title>The Amborella genome and the evolution of flowering plants.</title>
        <authorList>
            <consortium name="Amborella Genome Project"/>
        </authorList>
    </citation>
    <scope>NUCLEOTIDE SEQUENCE [LARGE SCALE GENOMIC DNA]</scope>
</reference>
<dbReference type="STRING" id="13333.U5DH39"/>
<keyword evidence="5 10" id="KW-0479">Metal-binding</keyword>
<dbReference type="SUPFAM" id="SSF48113">
    <property type="entry name" value="Heme-dependent peroxidases"/>
    <property type="match status" value="1"/>
</dbReference>
<dbReference type="GO" id="GO:0140825">
    <property type="term" value="F:lactoperoxidase activity"/>
    <property type="evidence" value="ECO:0007669"/>
    <property type="project" value="UniProtKB-EC"/>
</dbReference>
<dbReference type="AlphaFoldDB" id="U5DH39"/>
<evidence type="ECO:0000256" key="1">
    <source>
        <dbReference type="ARBA" id="ARBA00000189"/>
    </source>
</evidence>
<protein>
    <recommendedName>
        <fullName evidence="12">Plant heme peroxidase family profile domain-containing protein</fullName>
    </recommendedName>
</protein>
<evidence type="ECO:0000256" key="7">
    <source>
        <dbReference type="ARBA" id="ARBA00023004"/>
    </source>
</evidence>
<sequence length="193" mass="20769">MGRKDGFKSHFERAEAELPRPSDHLNTTLSRFMAKGFSLIDTISLLGGHSIGKTSCRFINDRLFNMSGGGLPDPTLPLDLLPSLRIACDPANGISHAATGISDPQVPLHLEATNNQAFDATHFYANLAWGRGVLFSDQQLMSSPITAAIVRQYASGERSFDSDFGAAMIKLSNLGLLSGGAGEVRTHCAYFNI</sequence>
<evidence type="ECO:0000256" key="9">
    <source>
        <dbReference type="PIRSR" id="PIRSR600823-2"/>
    </source>
</evidence>
<dbReference type="EMBL" id="KI392064">
    <property type="protein sequence ID" value="ERN19758.1"/>
    <property type="molecule type" value="Genomic_DNA"/>
</dbReference>
<feature type="domain" description="Plant heme peroxidase family profile" evidence="12">
    <location>
        <begin position="1"/>
        <end position="192"/>
    </location>
</feature>
<dbReference type="InterPro" id="IPR019793">
    <property type="entry name" value="Peroxidases_heam-ligand_BS"/>
</dbReference>
<evidence type="ECO:0000256" key="6">
    <source>
        <dbReference type="ARBA" id="ARBA00023002"/>
    </source>
</evidence>
<evidence type="ECO:0000256" key="2">
    <source>
        <dbReference type="ARBA" id="ARBA00006873"/>
    </source>
</evidence>
<dbReference type="Proteomes" id="UP000017836">
    <property type="component" value="Unassembled WGS sequence"/>
</dbReference>
<dbReference type="PANTHER" id="PTHR31517:SF48">
    <property type="entry name" value="PEROXIDASE 16-RELATED"/>
    <property type="match status" value="1"/>
</dbReference>
<accession>U5DH39</accession>
<comment type="cofactor">
    <cofactor evidence="10">
        <name>Ca(2+)</name>
        <dbReference type="ChEBI" id="CHEBI:29108"/>
    </cofactor>
    <text evidence="10">Binds 2 calcium ions per subunit.</text>
</comment>
<dbReference type="Pfam" id="PF00141">
    <property type="entry name" value="peroxidase"/>
    <property type="match status" value="1"/>
</dbReference>
<evidence type="ECO:0000256" key="10">
    <source>
        <dbReference type="PIRSR" id="PIRSR600823-3"/>
    </source>
</evidence>